<protein>
    <recommendedName>
        <fullName evidence="4">CoA-transferase family III</fullName>
    </recommendedName>
</protein>
<dbReference type="InterPro" id="IPR023606">
    <property type="entry name" value="CoA-Trfase_III_dom_1_sf"/>
</dbReference>
<reference evidence="3" key="2">
    <citation type="submission" date="2015-01" db="EMBL/GenBank/DDBJ databases">
        <title>Evolutionary Origins and Diversification of the Mycorrhizal Mutualists.</title>
        <authorList>
            <consortium name="DOE Joint Genome Institute"/>
            <consortium name="Mycorrhizal Genomics Consortium"/>
            <person name="Kohler A."/>
            <person name="Kuo A."/>
            <person name="Nagy L.G."/>
            <person name="Floudas D."/>
            <person name="Copeland A."/>
            <person name="Barry K.W."/>
            <person name="Cichocki N."/>
            <person name="Veneault-Fourrey C."/>
            <person name="LaButti K."/>
            <person name="Lindquist E.A."/>
            <person name="Lipzen A."/>
            <person name="Lundell T."/>
            <person name="Morin E."/>
            <person name="Murat C."/>
            <person name="Riley R."/>
            <person name="Ohm R."/>
            <person name="Sun H."/>
            <person name="Tunlid A."/>
            <person name="Henrissat B."/>
            <person name="Grigoriev I.V."/>
            <person name="Hibbett D.S."/>
            <person name="Martin F."/>
        </authorList>
    </citation>
    <scope>NUCLEOTIDE SEQUENCE [LARGE SCALE GENOMIC DNA]</scope>
    <source>
        <strain evidence="3">MAFF 305830</strain>
    </source>
</reference>
<accession>A0A0C2WTB5</accession>
<comment type="similarity">
    <text evidence="1">Belongs to the CoA-transferase III family.</text>
</comment>
<proteinExistence type="inferred from homology"/>
<dbReference type="Proteomes" id="UP000054097">
    <property type="component" value="Unassembled WGS sequence"/>
</dbReference>
<dbReference type="Pfam" id="PF02515">
    <property type="entry name" value="CoA_transf_3"/>
    <property type="match status" value="1"/>
</dbReference>
<reference evidence="2 3" key="1">
    <citation type="submission" date="2014-04" db="EMBL/GenBank/DDBJ databases">
        <authorList>
            <consortium name="DOE Joint Genome Institute"/>
            <person name="Kuo A."/>
            <person name="Zuccaro A."/>
            <person name="Kohler A."/>
            <person name="Nagy L.G."/>
            <person name="Floudas D."/>
            <person name="Copeland A."/>
            <person name="Barry K.W."/>
            <person name="Cichocki N."/>
            <person name="Veneault-Fourrey C."/>
            <person name="LaButti K."/>
            <person name="Lindquist E.A."/>
            <person name="Lipzen A."/>
            <person name="Lundell T."/>
            <person name="Morin E."/>
            <person name="Murat C."/>
            <person name="Sun H."/>
            <person name="Tunlid A."/>
            <person name="Henrissat B."/>
            <person name="Grigoriev I.V."/>
            <person name="Hibbett D.S."/>
            <person name="Martin F."/>
            <person name="Nordberg H.P."/>
            <person name="Cantor M.N."/>
            <person name="Hua S.X."/>
        </authorList>
    </citation>
    <scope>NUCLEOTIDE SEQUENCE [LARGE SCALE GENOMIC DNA]</scope>
    <source>
        <strain evidence="2 3">MAFF 305830</strain>
    </source>
</reference>
<evidence type="ECO:0008006" key="4">
    <source>
        <dbReference type="Google" id="ProtNLM"/>
    </source>
</evidence>
<dbReference type="InterPro" id="IPR003673">
    <property type="entry name" value="CoA-Trfase_fam_III"/>
</dbReference>
<dbReference type="Gene3D" id="3.40.50.10540">
    <property type="entry name" value="Crotonobetainyl-coa:carnitine coa-transferase, domain 1"/>
    <property type="match status" value="1"/>
</dbReference>
<name>A0A0C2WTB5_SERVB</name>
<evidence type="ECO:0000256" key="1">
    <source>
        <dbReference type="ARBA" id="ARBA00008383"/>
    </source>
</evidence>
<dbReference type="GO" id="GO:0003824">
    <property type="term" value="F:catalytic activity"/>
    <property type="evidence" value="ECO:0007669"/>
    <property type="project" value="InterPro"/>
</dbReference>
<dbReference type="PANTHER" id="PTHR48228:SF4">
    <property type="entry name" value="BLR3030 PROTEIN"/>
    <property type="match status" value="1"/>
</dbReference>
<evidence type="ECO:0000313" key="3">
    <source>
        <dbReference type="Proteomes" id="UP000054097"/>
    </source>
</evidence>
<dbReference type="OrthoDB" id="2308815at2759"/>
<dbReference type="InterPro" id="IPR050509">
    <property type="entry name" value="CoA-transferase_III"/>
</dbReference>
<dbReference type="PANTHER" id="PTHR48228">
    <property type="entry name" value="SUCCINYL-COA--D-CITRAMALATE COA-TRANSFERASE"/>
    <property type="match status" value="1"/>
</dbReference>
<dbReference type="EMBL" id="KN824288">
    <property type="protein sequence ID" value="KIM29388.1"/>
    <property type="molecule type" value="Genomic_DNA"/>
</dbReference>
<evidence type="ECO:0000313" key="2">
    <source>
        <dbReference type="EMBL" id="KIM29388.1"/>
    </source>
</evidence>
<sequence>MTSNSVLNSIKNLWTRVGLEETPNLVLKGNPDSVVPSSFKVGHLAQASVALSGLAASLIHGDRNGGNAPTVEIDARHAILTFVGEPYYLIDGRLPKDVWDDLAGLYRTKDGHVRIHTNFPQSSSHRAGILNILQCAPTRSAVAEQLRFRNSLEFEDEATAAGMCVAALRSFAEWDKHPQSHALRGNPPIQLVKIADSPPRALSGSLRPLEGINVLELTRVLAGPAAGRTLADLGADVLWVTSPKLPSLPVVDIDTSRGKRATQLDLTRPEDADKLRDLASGADVFLQSYRPNSLGHRGFSPEELARLRPGIIVANLRGYGWEGPWQEKRAFDSLVQAATGLNLAEGQARAKSRNDDPSPKNIEALPVQCLDHGAGQLLAFGIIAALYRSMKEGGSWEVRVSLAGVGEWLRQLGQLDPMEAFKGNALPPRSSPVDEELRPLMQEWNIRGMNSFRGPMTLKALSSPISLEGISVGSSEVPGTLSSDSPTWI</sequence>
<dbReference type="STRING" id="933852.A0A0C2WTB5"/>
<dbReference type="AlphaFoldDB" id="A0A0C2WTB5"/>
<gene>
    <name evidence="2" type="ORF">M408DRAFT_8097</name>
</gene>
<organism evidence="2 3">
    <name type="scientific">Serendipita vermifera MAFF 305830</name>
    <dbReference type="NCBI Taxonomy" id="933852"/>
    <lineage>
        <taxon>Eukaryota</taxon>
        <taxon>Fungi</taxon>
        <taxon>Dikarya</taxon>
        <taxon>Basidiomycota</taxon>
        <taxon>Agaricomycotina</taxon>
        <taxon>Agaricomycetes</taxon>
        <taxon>Sebacinales</taxon>
        <taxon>Serendipitaceae</taxon>
        <taxon>Serendipita</taxon>
    </lineage>
</organism>
<dbReference type="SUPFAM" id="SSF89796">
    <property type="entry name" value="CoA-transferase family III (CaiB/BaiF)"/>
    <property type="match status" value="2"/>
</dbReference>
<keyword evidence="3" id="KW-1185">Reference proteome</keyword>
<dbReference type="HOGENOM" id="CLU_021588_0_0_1"/>